<proteinExistence type="predicted"/>
<reference evidence="1" key="2">
    <citation type="journal article" date="2024" name="Plant">
        <title>Genomic evolution and insights into agronomic trait innovations of Sesamum species.</title>
        <authorList>
            <person name="Miao H."/>
            <person name="Wang L."/>
            <person name="Qu L."/>
            <person name="Liu H."/>
            <person name="Sun Y."/>
            <person name="Le M."/>
            <person name="Wang Q."/>
            <person name="Wei S."/>
            <person name="Zheng Y."/>
            <person name="Lin W."/>
            <person name="Duan Y."/>
            <person name="Cao H."/>
            <person name="Xiong S."/>
            <person name="Wang X."/>
            <person name="Wei L."/>
            <person name="Li C."/>
            <person name="Ma Q."/>
            <person name="Ju M."/>
            <person name="Zhao R."/>
            <person name="Li G."/>
            <person name="Mu C."/>
            <person name="Tian Q."/>
            <person name="Mei H."/>
            <person name="Zhang T."/>
            <person name="Gao T."/>
            <person name="Zhang H."/>
        </authorList>
    </citation>
    <scope>NUCLEOTIDE SEQUENCE</scope>
    <source>
        <strain evidence="1">KEN8</strain>
    </source>
</reference>
<gene>
    <name evidence="1" type="ORF">Scaly_0534800</name>
</gene>
<name>A0AAW2RQE6_9LAMI</name>
<dbReference type="AlphaFoldDB" id="A0AAW2RQE6"/>
<evidence type="ECO:0000313" key="1">
    <source>
        <dbReference type="EMBL" id="KAL0382475.1"/>
    </source>
</evidence>
<organism evidence="1">
    <name type="scientific">Sesamum calycinum</name>
    <dbReference type="NCBI Taxonomy" id="2727403"/>
    <lineage>
        <taxon>Eukaryota</taxon>
        <taxon>Viridiplantae</taxon>
        <taxon>Streptophyta</taxon>
        <taxon>Embryophyta</taxon>
        <taxon>Tracheophyta</taxon>
        <taxon>Spermatophyta</taxon>
        <taxon>Magnoliopsida</taxon>
        <taxon>eudicotyledons</taxon>
        <taxon>Gunneridae</taxon>
        <taxon>Pentapetalae</taxon>
        <taxon>asterids</taxon>
        <taxon>lamiids</taxon>
        <taxon>Lamiales</taxon>
        <taxon>Pedaliaceae</taxon>
        <taxon>Sesamum</taxon>
    </lineage>
</organism>
<dbReference type="EMBL" id="JACGWM010000003">
    <property type="protein sequence ID" value="KAL0382475.1"/>
    <property type="molecule type" value="Genomic_DNA"/>
</dbReference>
<protein>
    <submittedName>
        <fullName evidence="1">Uncharacterized protein</fullName>
    </submittedName>
</protein>
<accession>A0AAW2RQE6</accession>
<sequence length="154" mass="17287">MIAKGPNGGDSHRARKSRVREVHDVTVKEVLNVEAMEDTPFIQFGQAERGHPLGKGEHLPVRFRRRSSTSIRGKDEHAFEANFGKAGYLGQLVKWAIELSEYDISYLPRTTIKAQALADFVSEMMGTPMEDASKVEKWLLHVMDLPQLKAVVKA</sequence>
<comment type="caution">
    <text evidence="1">The sequence shown here is derived from an EMBL/GenBank/DDBJ whole genome shotgun (WGS) entry which is preliminary data.</text>
</comment>
<reference evidence="1" key="1">
    <citation type="submission" date="2020-06" db="EMBL/GenBank/DDBJ databases">
        <authorList>
            <person name="Li T."/>
            <person name="Hu X."/>
            <person name="Zhang T."/>
            <person name="Song X."/>
            <person name="Zhang H."/>
            <person name="Dai N."/>
            <person name="Sheng W."/>
            <person name="Hou X."/>
            <person name="Wei L."/>
        </authorList>
    </citation>
    <scope>NUCLEOTIDE SEQUENCE</scope>
    <source>
        <strain evidence="1">KEN8</strain>
        <tissue evidence="1">Leaf</tissue>
    </source>
</reference>